<dbReference type="Gene3D" id="3.10.20.90">
    <property type="entry name" value="Phosphatidylinositol 3-kinase Catalytic Subunit, Chain A, domain 1"/>
    <property type="match status" value="1"/>
</dbReference>
<dbReference type="Pfam" id="PF00240">
    <property type="entry name" value="ubiquitin"/>
    <property type="match status" value="1"/>
</dbReference>
<dbReference type="EMBL" id="JASAOG010000017">
    <property type="protein sequence ID" value="KAK0064587.1"/>
    <property type="molecule type" value="Genomic_DNA"/>
</dbReference>
<dbReference type="PROSITE" id="PS50053">
    <property type="entry name" value="UBIQUITIN_2"/>
    <property type="match status" value="1"/>
</dbReference>
<evidence type="ECO:0000313" key="3">
    <source>
        <dbReference type="Proteomes" id="UP001233172"/>
    </source>
</evidence>
<evidence type="ECO:0000313" key="2">
    <source>
        <dbReference type="EMBL" id="KAK0064587.1"/>
    </source>
</evidence>
<organism evidence="2 3">
    <name type="scientific">Biomphalaria pfeifferi</name>
    <name type="common">Bloodfluke planorb</name>
    <name type="synonym">Freshwater snail</name>
    <dbReference type="NCBI Taxonomy" id="112525"/>
    <lineage>
        <taxon>Eukaryota</taxon>
        <taxon>Metazoa</taxon>
        <taxon>Spiralia</taxon>
        <taxon>Lophotrochozoa</taxon>
        <taxon>Mollusca</taxon>
        <taxon>Gastropoda</taxon>
        <taxon>Heterobranchia</taxon>
        <taxon>Euthyneura</taxon>
        <taxon>Panpulmonata</taxon>
        <taxon>Hygrophila</taxon>
        <taxon>Lymnaeoidea</taxon>
        <taxon>Planorbidae</taxon>
        <taxon>Biomphalaria</taxon>
    </lineage>
</organism>
<proteinExistence type="predicted"/>
<sequence length="82" mass="9265">MSVRVNLYFERPKYKSISIYKMDLPSSKSIAELKSLIVHKIKNSPSEQRWYYNGHVLSDSSTLENVAANGIILVKICDSDSG</sequence>
<dbReference type="SUPFAM" id="SSF54236">
    <property type="entry name" value="Ubiquitin-like"/>
    <property type="match status" value="1"/>
</dbReference>
<dbReference type="AlphaFoldDB" id="A0AAD8C161"/>
<gene>
    <name evidence="2" type="ORF">Bpfe_006246</name>
</gene>
<dbReference type="InterPro" id="IPR000626">
    <property type="entry name" value="Ubiquitin-like_dom"/>
</dbReference>
<name>A0AAD8C161_BIOPF</name>
<reference evidence="2" key="1">
    <citation type="journal article" date="2023" name="PLoS Negl. Trop. Dis.">
        <title>A genome sequence for Biomphalaria pfeifferi, the major vector snail for the human-infecting parasite Schistosoma mansoni.</title>
        <authorList>
            <person name="Bu L."/>
            <person name="Lu L."/>
            <person name="Laidemitt M.R."/>
            <person name="Zhang S.M."/>
            <person name="Mutuku M."/>
            <person name="Mkoji G."/>
            <person name="Steinauer M."/>
            <person name="Loker E.S."/>
        </authorList>
    </citation>
    <scope>NUCLEOTIDE SEQUENCE</scope>
    <source>
        <strain evidence="2">KasaAsao</strain>
    </source>
</reference>
<keyword evidence="3" id="KW-1185">Reference proteome</keyword>
<dbReference type="InterPro" id="IPR029071">
    <property type="entry name" value="Ubiquitin-like_domsf"/>
</dbReference>
<protein>
    <recommendedName>
        <fullName evidence="1">Ubiquitin-like domain-containing protein</fullName>
    </recommendedName>
</protein>
<dbReference type="CDD" id="cd17039">
    <property type="entry name" value="Ubl_ubiquitin_like"/>
    <property type="match status" value="1"/>
</dbReference>
<dbReference type="Proteomes" id="UP001233172">
    <property type="component" value="Unassembled WGS sequence"/>
</dbReference>
<feature type="domain" description="Ubiquitin-like" evidence="1">
    <location>
        <begin position="3"/>
        <end position="65"/>
    </location>
</feature>
<reference evidence="2" key="2">
    <citation type="submission" date="2023-04" db="EMBL/GenBank/DDBJ databases">
        <authorList>
            <person name="Bu L."/>
            <person name="Lu L."/>
            <person name="Laidemitt M.R."/>
            <person name="Zhang S.M."/>
            <person name="Mutuku M."/>
            <person name="Mkoji G."/>
            <person name="Steinauer M."/>
            <person name="Loker E.S."/>
        </authorList>
    </citation>
    <scope>NUCLEOTIDE SEQUENCE</scope>
    <source>
        <strain evidence="2">KasaAsao</strain>
        <tissue evidence="2">Whole Snail</tissue>
    </source>
</reference>
<accession>A0AAD8C161</accession>
<evidence type="ECO:0000259" key="1">
    <source>
        <dbReference type="PROSITE" id="PS50053"/>
    </source>
</evidence>
<comment type="caution">
    <text evidence="2">The sequence shown here is derived from an EMBL/GenBank/DDBJ whole genome shotgun (WGS) entry which is preliminary data.</text>
</comment>